<dbReference type="KEGG" id="moz:MoryE10_00810"/>
<gene>
    <name evidence="3" type="ORF">MoryE10_00810</name>
</gene>
<reference evidence="3" key="1">
    <citation type="submission" date="2019-06" db="EMBL/GenBank/DDBJ databases">
        <title>Complete genome sequence of Methylogaea oryzae strain JCM16910.</title>
        <authorList>
            <person name="Asakawa S."/>
        </authorList>
    </citation>
    <scope>NUCLEOTIDE SEQUENCE</scope>
    <source>
        <strain evidence="3">E10</strain>
    </source>
</reference>
<dbReference type="InterPro" id="IPR013830">
    <property type="entry name" value="SGNH_hydro"/>
</dbReference>
<keyword evidence="4" id="KW-1185">Reference proteome</keyword>
<evidence type="ECO:0000313" key="3">
    <source>
        <dbReference type="EMBL" id="BBL69475.1"/>
    </source>
</evidence>
<evidence type="ECO:0000313" key="4">
    <source>
        <dbReference type="Proteomes" id="UP000824988"/>
    </source>
</evidence>
<keyword evidence="1" id="KW-1133">Transmembrane helix</keyword>
<evidence type="ECO:0000259" key="2">
    <source>
        <dbReference type="Pfam" id="PF13472"/>
    </source>
</evidence>
<dbReference type="Pfam" id="PF13472">
    <property type="entry name" value="Lipase_GDSL_2"/>
    <property type="match status" value="1"/>
</dbReference>
<dbReference type="Proteomes" id="UP000824988">
    <property type="component" value="Chromosome"/>
</dbReference>
<protein>
    <recommendedName>
        <fullName evidence="2">SGNH hydrolase-type esterase domain-containing protein</fullName>
    </recommendedName>
</protein>
<feature type="domain" description="SGNH hydrolase-type esterase" evidence="2">
    <location>
        <begin position="72"/>
        <end position="382"/>
    </location>
</feature>
<proteinExistence type="predicted"/>
<organism evidence="3 4">
    <name type="scientific">Methylogaea oryzae</name>
    <dbReference type="NCBI Taxonomy" id="1295382"/>
    <lineage>
        <taxon>Bacteria</taxon>
        <taxon>Pseudomonadati</taxon>
        <taxon>Pseudomonadota</taxon>
        <taxon>Gammaproteobacteria</taxon>
        <taxon>Methylococcales</taxon>
        <taxon>Methylococcaceae</taxon>
        <taxon>Methylogaea</taxon>
    </lineage>
</organism>
<accession>A0A8D4VN97</accession>
<dbReference type="AlphaFoldDB" id="A0A8D4VN97"/>
<sequence>MSKKEVCKRIALNSALVLASLLATLLVLEIVLERGPILQTPLKFHFALSDSARFLAQSSKRSPLPADYIALVGDSYAQGKGDWMLDADHQRNAPFHSAHLLQQRTGVDVVSFGWRHRGSVGGFVVEPSAIFPFLKRHVDADLAQPRQVLAYFYAGNDLADNLLDLRRDFFPKHSAAELNDPAALNAFADAAIAHRRGVGPFGHLPLHRGWLLNAMGRTLGNSLQPHKDDDVVWNGTPAGSVNMARIQAAAVALPNALQGPALDLTEEEIDQAFRLLDLSLERLQRLFDQSRLTVVYVPSVLESYELVSPQVSYSDMLGKPKVAETAALQERGPRLCARVREAALRHGAAFIDTRPAVRAAAKNQTIHGPKDWLHFNRAGYEALTDGILDQPRGDCAAAM</sequence>
<evidence type="ECO:0000256" key="1">
    <source>
        <dbReference type="SAM" id="Phobius"/>
    </source>
</evidence>
<dbReference type="RefSeq" id="WP_221047873.1">
    <property type="nucleotide sequence ID" value="NZ_AP019782.1"/>
</dbReference>
<keyword evidence="1" id="KW-0812">Transmembrane</keyword>
<feature type="transmembrane region" description="Helical" evidence="1">
    <location>
        <begin position="12"/>
        <end position="32"/>
    </location>
</feature>
<dbReference type="EMBL" id="AP019782">
    <property type="protein sequence ID" value="BBL69475.1"/>
    <property type="molecule type" value="Genomic_DNA"/>
</dbReference>
<name>A0A8D4VN97_9GAMM</name>
<keyword evidence="1" id="KW-0472">Membrane</keyword>